<organism evidence="10 11">
    <name type="scientific">Bifiguratus adelaidae</name>
    <dbReference type="NCBI Taxonomy" id="1938954"/>
    <lineage>
        <taxon>Eukaryota</taxon>
        <taxon>Fungi</taxon>
        <taxon>Fungi incertae sedis</taxon>
        <taxon>Mucoromycota</taxon>
        <taxon>Mucoromycotina</taxon>
        <taxon>Endogonomycetes</taxon>
        <taxon>Endogonales</taxon>
        <taxon>Endogonales incertae sedis</taxon>
        <taxon>Bifiguratus</taxon>
    </lineage>
</organism>
<dbReference type="GO" id="GO:0061631">
    <property type="term" value="F:ubiquitin conjugating enzyme activity"/>
    <property type="evidence" value="ECO:0007669"/>
    <property type="project" value="UniProtKB-EC"/>
</dbReference>
<accession>A0A261XVA3</accession>
<evidence type="ECO:0000313" key="11">
    <source>
        <dbReference type="Proteomes" id="UP000242875"/>
    </source>
</evidence>
<dbReference type="OrthoDB" id="10069349at2759"/>
<dbReference type="FunFam" id="3.10.110.10:FF:000031">
    <property type="entry name" value="Ubiquitin-conjugating enzyme E2 22"/>
    <property type="match status" value="1"/>
</dbReference>
<dbReference type="InterPro" id="IPR023313">
    <property type="entry name" value="UBQ-conjugating_AS"/>
</dbReference>
<keyword evidence="5 7" id="KW-0067">ATP-binding</keyword>
<protein>
    <recommendedName>
        <fullName evidence="1">E2 ubiquitin-conjugating enzyme</fullName>
        <ecNumber evidence="1">2.3.2.23</ecNumber>
    </recommendedName>
</protein>
<keyword evidence="2" id="KW-0808">Transferase</keyword>
<dbReference type="GO" id="GO:0005524">
    <property type="term" value="F:ATP binding"/>
    <property type="evidence" value="ECO:0007669"/>
    <property type="project" value="UniProtKB-UniRule"/>
</dbReference>
<dbReference type="EC" id="2.3.2.23" evidence="1"/>
<dbReference type="PANTHER" id="PTHR24067">
    <property type="entry name" value="UBIQUITIN-CONJUGATING ENZYME E2"/>
    <property type="match status" value="1"/>
</dbReference>
<dbReference type="PROSITE" id="PS50127">
    <property type="entry name" value="UBC_2"/>
    <property type="match status" value="1"/>
</dbReference>
<keyword evidence="4 7" id="KW-0833">Ubl conjugation pathway</keyword>
<dbReference type="AlphaFoldDB" id="A0A261XVA3"/>
<dbReference type="InterPro" id="IPR016135">
    <property type="entry name" value="UBQ-conjugating_enzyme/RWD"/>
</dbReference>
<feature type="region of interest" description="Disordered" evidence="8">
    <location>
        <begin position="181"/>
        <end position="237"/>
    </location>
</feature>
<dbReference type="CDD" id="cd23804">
    <property type="entry name" value="UBCc_UBE2S"/>
    <property type="match status" value="1"/>
</dbReference>
<comment type="similarity">
    <text evidence="7">Belongs to the ubiquitin-conjugating enzyme family.</text>
</comment>
<evidence type="ECO:0000313" key="10">
    <source>
        <dbReference type="EMBL" id="OZJ02280.1"/>
    </source>
</evidence>
<evidence type="ECO:0000256" key="8">
    <source>
        <dbReference type="SAM" id="MobiDB-lite"/>
    </source>
</evidence>
<dbReference type="InterPro" id="IPR050113">
    <property type="entry name" value="Ub_conjugating_enzyme"/>
</dbReference>
<keyword evidence="11" id="KW-1185">Reference proteome</keyword>
<dbReference type="Pfam" id="PF00179">
    <property type="entry name" value="UQ_con"/>
    <property type="match status" value="1"/>
</dbReference>
<feature type="domain" description="UBC core" evidence="9">
    <location>
        <begin position="1"/>
        <end position="143"/>
    </location>
</feature>
<reference evidence="10 11" key="1">
    <citation type="journal article" date="2017" name="Mycologia">
        <title>Bifiguratus adelaidae, gen. et sp. nov., a new member of Mucoromycotina in endophytic and soil-dwelling habitats.</title>
        <authorList>
            <person name="Torres-Cruz T.J."/>
            <person name="Billingsley Tobias T.L."/>
            <person name="Almatruk M."/>
            <person name="Hesse C."/>
            <person name="Kuske C.R."/>
            <person name="Desiro A."/>
            <person name="Benucci G.M."/>
            <person name="Bonito G."/>
            <person name="Stajich J.E."/>
            <person name="Dunlap C."/>
            <person name="Arnold A.E."/>
            <person name="Porras-Alfaro A."/>
        </authorList>
    </citation>
    <scope>NUCLEOTIDE SEQUENCE [LARGE SCALE GENOMIC DNA]</scope>
    <source>
        <strain evidence="10 11">AZ0501</strain>
    </source>
</reference>
<evidence type="ECO:0000256" key="3">
    <source>
        <dbReference type="ARBA" id="ARBA00022741"/>
    </source>
</evidence>
<evidence type="ECO:0000256" key="4">
    <source>
        <dbReference type="ARBA" id="ARBA00022786"/>
    </source>
</evidence>
<sequence length="237" mass="26297">MQVSRELQALHRQALEDIAVVQSDDLSEITAWIKGPEQTPYEGGYFKVKLVLGSDYPNAPPKGYFITKIFHPNVSKTGEVCVNTLKKDWKKELGITHVLLTIKCLLIVPNPESALNEEAGRLLLEKYDDYAKHAKLITSIHARMGKSEYEACLKSRQADCTSSSTSSASYPQIPKAKSVLTASPTNVLSDKNNDNPSIHNDKADPGIENTSRKRSASTELDKLREKKKVDASKKTLK</sequence>
<dbReference type="Proteomes" id="UP000242875">
    <property type="component" value="Unassembled WGS sequence"/>
</dbReference>
<feature type="compositionally biased region" description="Basic and acidic residues" evidence="8">
    <location>
        <begin position="219"/>
        <end position="237"/>
    </location>
</feature>
<proteinExistence type="inferred from homology"/>
<feature type="active site" description="Glycyl thioester intermediate" evidence="6">
    <location>
        <position position="81"/>
    </location>
</feature>
<gene>
    <name evidence="10" type="ORF">BZG36_05061</name>
</gene>
<evidence type="ECO:0000256" key="1">
    <source>
        <dbReference type="ARBA" id="ARBA00012486"/>
    </source>
</evidence>
<evidence type="ECO:0000259" key="9">
    <source>
        <dbReference type="PROSITE" id="PS50127"/>
    </source>
</evidence>
<dbReference type="Gene3D" id="3.10.110.10">
    <property type="entry name" value="Ubiquitin Conjugating Enzyme"/>
    <property type="match status" value="1"/>
</dbReference>
<comment type="caution">
    <text evidence="10">The sequence shown here is derived from an EMBL/GenBank/DDBJ whole genome shotgun (WGS) entry which is preliminary data.</text>
</comment>
<dbReference type="SMART" id="SM00212">
    <property type="entry name" value="UBCc"/>
    <property type="match status" value="1"/>
</dbReference>
<evidence type="ECO:0000256" key="2">
    <source>
        <dbReference type="ARBA" id="ARBA00022679"/>
    </source>
</evidence>
<keyword evidence="3 7" id="KW-0547">Nucleotide-binding</keyword>
<evidence type="ECO:0000256" key="5">
    <source>
        <dbReference type="ARBA" id="ARBA00022840"/>
    </source>
</evidence>
<evidence type="ECO:0000256" key="7">
    <source>
        <dbReference type="RuleBase" id="RU362109"/>
    </source>
</evidence>
<feature type="compositionally biased region" description="Polar residues" evidence="8">
    <location>
        <begin position="181"/>
        <end position="198"/>
    </location>
</feature>
<dbReference type="InterPro" id="IPR000608">
    <property type="entry name" value="UBC"/>
</dbReference>
<dbReference type="SUPFAM" id="SSF54495">
    <property type="entry name" value="UBC-like"/>
    <property type="match status" value="1"/>
</dbReference>
<name>A0A261XVA3_9FUNG</name>
<evidence type="ECO:0000256" key="6">
    <source>
        <dbReference type="PROSITE-ProRule" id="PRU10133"/>
    </source>
</evidence>
<feature type="non-terminal residue" evidence="10">
    <location>
        <position position="237"/>
    </location>
</feature>
<dbReference type="EMBL" id="MVBO01000169">
    <property type="protein sequence ID" value="OZJ02280.1"/>
    <property type="molecule type" value="Genomic_DNA"/>
</dbReference>
<dbReference type="PROSITE" id="PS00183">
    <property type="entry name" value="UBC_1"/>
    <property type="match status" value="1"/>
</dbReference>